<reference evidence="1 2" key="1">
    <citation type="journal article" date="2016" name="Genome Announc.">
        <title>Whole-Genome Sequence of Rummeliibacillus stabekisii Strain PP9 Isolated from Antarctic Soil.</title>
        <authorList>
            <person name="da Mota F.F."/>
            <person name="Vollu R.E."/>
            <person name="Jurelevicius D."/>
            <person name="Seldin L."/>
        </authorList>
    </citation>
    <scope>NUCLEOTIDE SEQUENCE [LARGE SCALE GENOMIC DNA]</scope>
    <source>
        <strain evidence="1 2">PP9</strain>
    </source>
</reference>
<proteinExistence type="predicted"/>
<dbReference type="KEGG" id="rst:ATY39_06920"/>
<organism evidence="1 2">
    <name type="scientific">Rummeliibacillus stabekisii</name>
    <dbReference type="NCBI Taxonomy" id="241244"/>
    <lineage>
        <taxon>Bacteria</taxon>
        <taxon>Bacillati</taxon>
        <taxon>Bacillota</taxon>
        <taxon>Bacilli</taxon>
        <taxon>Bacillales</taxon>
        <taxon>Caryophanaceae</taxon>
        <taxon>Rummeliibacillus</taxon>
    </lineage>
</organism>
<accession>A0A143HCR1</accession>
<dbReference type="RefSeq" id="WP_066787721.1">
    <property type="nucleotide sequence ID" value="NZ_CP014806.1"/>
</dbReference>
<dbReference type="EMBL" id="CP014806">
    <property type="protein sequence ID" value="AMW99219.1"/>
    <property type="molecule type" value="Genomic_DNA"/>
</dbReference>
<name>A0A143HCR1_9BACL</name>
<reference evidence="2" key="2">
    <citation type="submission" date="2016-03" db="EMBL/GenBank/DDBJ databases">
        <authorList>
            <person name="Ploux O."/>
        </authorList>
    </citation>
    <scope>NUCLEOTIDE SEQUENCE [LARGE SCALE GENOMIC DNA]</scope>
    <source>
        <strain evidence="2">PP9</strain>
    </source>
</reference>
<dbReference type="OrthoDB" id="3005851at2"/>
<evidence type="ECO:0000313" key="1">
    <source>
        <dbReference type="EMBL" id="AMW99219.1"/>
    </source>
</evidence>
<protein>
    <submittedName>
        <fullName evidence="1">Uncharacterized protein</fullName>
    </submittedName>
</protein>
<evidence type="ECO:0000313" key="2">
    <source>
        <dbReference type="Proteomes" id="UP000076021"/>
    </source>
</evidence>
<gene>
    <name evidence="1" type="ORF">ATY39_06920</name>
</gene>
<dbReference type="AlphaFoldDB" id="A0A143HCR1"/>
<keyword evidence="2" id="KW-1185">Reference proteome</keyword>
<sequence>MNNDKMFENLETILDETENKQYPDDIKMTFYYTNGEKEDFDVSILIWARLMVAGKKRLKYFFYKNQIFNLDHIVKMKFENLEAYLS</sequence>
<dbReference type="Proteomes" id="UP000076021">
    <property type="component" value="Chromosome"/>
</dbReference>